<dbReference type="SUPFAM" id="SSF47954">
    <property type="entry name" value="Cyclin-like"/>
    <property type="match status" value="2"/>
</dbReference>
<evidence type="ECO:0000256" key="2">
    <source>
        <dbReference type="ARBA" id="ARBA00023127"/>
    </source>
</evidence>
<dbReference type="Pfam" id="PF16899">
    <property type="entry name" value="Cyclin_C_2"/>
    <property type="match status" value="1"/>
</dbReference>
<dbReference type="InterPro" id="IPR043198">
    <property type="entry name" value="Cyclin/Ssn8"/>
</dbReference>
<keyword evidence="2" id="KW-0195">Cyclin</keyword>
<feature type="compositionally biased region" description="Basic and acidic residues" evidence="3">
    <location>
        <begin position="436"/>
        <end position="452"/>
    </location>
</feature>
<proteinExistence type="inferred from homology"/>
<dbReference type="InterPro" id="IPR031658">
    <property type="entry name" value="Cyclin_C_2"/>
</dbReference>
<evidence type="ECO:0000259" key="4">
    <source>
        <dbReference type="SMART" id="SM00385"/>
    </source>
</evidence>
<dbReference type="InterPro" id="IPR013763">
    <property type="entry name" value="Cyclin-like_dom"/>
</dbReference>
<dbReference type="EMBL" id="WIPF01000048">
    <property type="protein sequence ID" value="KAF3220019.1"/>
    <property type="molecule type" value="Genomic_DNA"/>
</dbReference>
<protein>
    <recommendedName>
        <fullName evidence="4">Cyclin-like domain-containing protein</fullName>
    </recommendedName>
</protein>
<feature type="compositionally biased region" description="Pro residues" evidence="3">
    <location>
        <begin position="123"/>
        <end position="138"/>
    </location>
</feature>
<comment type="similarity">
    <text evidence="1">Belongs to the cyclin family. Cyclin C subfamily.</text>
</comment>
<feature type="compositionally biased region" description="Polar residues" evidence="3">
    <location>
        <begin position="102"/>
        <end position="111"/>
    </location>
</feature>
<dbReference type="Gene3D" id="1.10.472.10">
    <property type="entry name" value="Cyclin-like"/>
    <property type="match status" value="1"/>
</dbReference>
<feature type="compositionally biased region" description="Low complexity" evidence="3">
    <location>
        <begin position="23"/>
        <end position="39"/>
    </location>
</feature>
<organism evidence="5 6">
    <name type="scientific">Orbilia oligospora</name>
    <name type="common">Nematode-trapping fungus</name>
    <name type="synonym">Arthrobotrys oligospora</name>
    <dbReference type="NCBI Taxonomy" id="2813651"/>
    <lineage>
        <taxon>Eukaryota</taxon>
        <taxon>Fungi</taxon>
        <taxon>Dikarya</taxon>
        <taxon>Ascomycota</taxon>
        <taxon>Pezizomycotina</taxon>
        <taxon>Orbiliomycetes</taxon>
        <taxon>Orbiliales</taxon>
        <taxon>Orbiliaceae</taxon>
        <taxon>Orbilia</taxon>
    </lineage>
</organism>
<feature type="compositionally biased region" description="Low complexity" evidence="3">
    <location>
        <begin position="112"/>
        <end position="122"/>
    </location>
</feature>
<dbReference type="SMART" id="SM00385">
    <property type="entry name" value="CYCLIN"/>
    <property type="match status" value="1"/>
</dbReference>
<dbReference type="AlphaFoldDB" id="A0A7C8QNG5"/>
<feature type="region of interest" description="Disordered" evidence="3">
    <location>
        <begin position="343"/>
        <end position="370"/>
    </location>
</feature>
<dbReference type="InterPro" id="IPR036915">
    <property type="entry name" value="Cyclin-like_sf"/>
</dbReference>
<accession>A0A7C8QNG5</accession>
<evidence type="ECO:0000313" key="6">
    <source>
        <dbReference type="Proteomes" id="UP000483672"/>
    </source>
</evidence>
<feature type="domain" description="Cyclin-like" evidence="4">
    <location>
        <begin position="152"/>
        <end position="234"/>
    </location>
</feature>
<feature type="region of interest" description="Disordered" evidence="3">
    <location>
        <begin position="99"/>
        <end position="138"/>
    </location>
</feature>
<dbReference type="Proteomes" id="UP000483672">
    <property type="component" value="Unassembled WGS sequence"/>
</dbReference>
<dbReference type="CDD" id="cd20524">
    <property type="entry name" value="CYCLIN_CCNH_rpt1"/>
    <property type="match status" value="1"/>
</dbReference>
<dbReference type="GO" id="GO:0016538">
    <property type="term" value="F:cyclin-dependent protein serine/threonine kinase regulator activity"/>
    <property type="evidence" value="ECO:0007669"/>
    <property type="project" value="InterPro"/>
</dbReference>
<feature type="region of interest" description="Disordered" evidence="3">
    <location>
        <begin position="414"/>
        <end position="460"/>
    </location>
</feature>
<comment type="caution">
    <text evidence="5">The sequence shown here is derived from an EMBL/GenBank/DDBJ whole genome shotgun (WGS) entry which is preliminary data.</text>
</comment>
<sequence>MSARVSFCECQRVGQLKQTVQDPAASTSVQTTSTRQSPTHINHFPPQPHHHPATMEDQLYTTTTQCKTWSFGPTTLSNLRSATNAAGVRSIKRGWKRARVEASSSTNTPLATTPIPSNNNTPTPIPADPSTIPDPEPLSPSEELTLVNYYMLRLMAMSDIFSFPSSVKATACIFLSRFHLHHSVHSYHPKHLLTTILFLATKTENNYLSTAEFCKRIPKLTPEAVLKYEFKVAGGIGWDFEIRHPLRGADGGIMELLTALGSNSSDLGLQTLKEKLGQNPSRRVTDAAGRMKGYLTKEALVSDVYYHYTPPQIFLGALWLADKELAEAYIEWRFGENSTMGRPIKKKKKERKGKERAAEDEPAAEASKQPALAPKLVPAVIACAEMMLKAQEYEKIPVDVLKRIDKKLHRCQNPQKFLGAGSPIGIGNDAPQQPKKQAEEAPPPEKKRKTEDDMFGGSLR</sequence>
<evidence type="ECO:0000256" key="1">
    <source>
        <dbReference type="ARBA" id="ARBA00008638"/>
    </source>
</evidence>
<evidence type="ECO:0000313" key="5">
    <source>
        <dbReference type="EMBL" id="KAF3220019.1"/>
    </source>
</evidence>
<name>A0A7C8QNG5_ORBOL</name>
<dbReference type="GO" id="GO:0006357">
    <property type="term" value="P:regulation of transcription by RNA polymerase II"/>
    <property type="evidence" value="ECO:0007669"/>
    <property type="project" value="InterPro"/>
</dbReference>
<feature type="region of interest" description="Disordered" evidence="3">
    <location>
        <begin position="20"/>
        <end position="54"/>
    </location>
</feature>
<evidence type="ECO:0000256" key="3">
    <source>
        <dbReference type="SAM" id="MobiDB-lite"/>
    </source>
</evidence>
<gene>
    <name evidence="5" type="ORF">TWF191_007590</name>
</gene>
<dbReference type="PANTHER" id="PTHR10026">
    <property type="entry name" value="CYCLIN"/>
    <property type="match status" value="1"/>
</dbReference>
<reference evidence="5 6" key="1">
    <citation type="submission" date="2019-06" db="EMBL/GenBank/DDBJ databases">
        <authorList>
            <person name="Palmer J.M."/>
        </authorList>
    </citation>
    <scope>NUCLEOTIDE SEQUENCE [LARGE SCALE GENOMIC DNA]</scope>
    <source>
        <strain evidence="5 6">TWF191</strain>
    </source>
</reference>